<comment type="similarity">
    <text evidence="5">Belongs to the bacterial ribosomal protein bL25 family. CTC subfamily.</text>
</comment>
<dbReference type="EMBL" id="CP006905">
    <property type="protein sequence ID" value="AIY83833.1"/>
    <property type="molecule type" value="Genomic_DNA"/>
</dbReference>
<dbReference type="InterPro" id="IPR020057">
    <property type="entry name" value="Ribosomal_bL25_b-dom"/>
</dbReference>
<dbReference type="CDD" id="cd00495">
    <property type="entry name" value="Ribosomal_L25_TL5_CTC"/>
    <property type="match status" value="1"/>
</dbReference>
<evidence type="ECO:0000259" key="6">
    <source>
        <dbReference type="Pfam" id="PF01386"/>
    </source>
</evidence>
<dbReference type="Gene3D" id="2.170.120.20">
    <property type="entry name" value="Ribosomal protein L25, beta domain"/>
    <property type="match status" value="1"/>
</dbReference>
<dbReference type="GO" id="GO:0006412">
    <property type="term" value="P:translation"/>
    <property type="evidence" value="ECO:0007669"/>
    <property type="project" value="UniProtKB-UniRule"/>
</dbReference>
<keyword evidence="1 5" id="KW-0699">rRNA-binding</keyword>
<protein>
    <recommendedName>
        <fullName evidence="5">Large ribosomal subunit protein bL25</fullName>
    </recommendedName>
    <alternativeName>
        <fullName evidence="5">General stress protein CTC</fullName>
    </alternativeName>
</protein>
<evidence type="ECO:0000256" key="4">
    <source>
        <dbReference type="ARBA" id="ARBA00023274"/>
    </source>
</evidence>
<dbReference type="InterPro" id="IPR001021">
    <property type="entry name" value="Ribosomal_bL25_long"/>
</dbReference>
<dbReference type="Proteomes" id="UP000030635">
    <property type="component" value="Chromosome"/>
</dbReference>
<dbReference type="Pfam" id="PF01386">
    <property type="entry name" value="Ribosomal_L25p"/>
    <property type="match status" value="1"/>
</dbReference>
<keyword evidence="3 5" id="KW-0689">Ribosomal protein</keyword>
<dbReference type="PANTHER" id="PTHR33284:SF1">
    <property type="entry name" value="RIBOSOMAL PROTEIN L25_GLN-TRNA SYNTHETASE, ANTI-CODON-BINDING DOMAIN-CONTAINING PROTEIN"/>
    <property type="match status" value="1"/>
</dbReference>
<reference evidence="8 9" key="1">
    <citation type="journal article" date="2015" name="Infect. Genet. Evol.">
        <title>Genomic sequences of six botulinum neurotoxin-producing strains representing three clostridial species illustrate the mobility and diversity of botulinum neurotoxin genes.</title>
        <authorList>
            <person name="Smith T.J."/>
            <person name="Hill K.K."/>
            <person name="Xie G."/>
            <person name="Foley B.T."/>
            <person name="Williamson C.H."/>
            <person name="Foster J.T."/>
            <person name="Johnson S.L."/>
            <person name="Chertkov O."/>
            <person name="Teshima H."/>
            <person name="Gibbons H.S."/>
            <person name="Johnsky L.A."/>
            <person name="Karavis M.A."/>
            <person name="Smith L.A."/>
        </authorList>
    </citation>
    <scope>NUCLEOTIDE SEQUENCE [LARGE SCALE GENOMIC DNA]</scope>
    <source>
        <strain evidence="8">Sullivan</strain>
    </source>
</reference>
<dbReference type="HOGENOM" id="CLU_075939_2_2_9"/>
<feature type="domain" description="Large ribosomal subunit protein bL25 beta" evidence="7">
    <location>
        <begin position="99"/>
        <end position="179"/>
    </location>
</feature>
<comment type="function">
    <text evidence="5">This is one of the proteins that binds to the 5S RNA in the ribosome where it forms part of the central protuberance.</text>
</comment>
<dbReference type="RefSeq" id="WP_039315265.1">
    <property type="nucleotide sequence ID" value="NZ_CP006905.1"/>
</dbReference>
<dbReference type="OrthoDB" id="9790002at2"/>
<keyword evidence="4 5" id="KW-0687">Ribonucleoprotein</keyword>
<proteinExistence type="inferred from homology"/>
<evidence type="ECO:0000259" key="7">
    <source>
        <dbReference type="Pfam" id="PF14693"/>
    </source>
</evidence>
<dbReference type="KEGG" id="cbv:U729_2382"/>
<dbReference type="NCBIfam" id="TIGR00731">
    <property type="entry name" value="bL25_bact_ctc"/>
    <property type="match status" value="1"/>
</dbReference>
<keyword evidence="2 5" id="KW-0694">RNA-binding</keyword>
<keyword evidence="9" id="KW-1185">Reference proteome</keyword>
<dbReference type="STRING" id="1561.NPD11_640"/>
<organism evidence="8 9">
    <name type="scientific">Clostridium baratii str. Sullivan</name>
    <dbReference type="NCBI Taxonomy" id="1415775"/>
    <lineage>
        <taxon>Bacteria</taxon>
        <taxon>Bacillati</taxon>
        <taxon>Bacillota</taxon>
        <taxon>Clostridia</taxon>
        <taxon>Eubacteriales</taxon>
        <taxon>Clostridiaceae</taxon>
        <taxon>Clostridium</taxon>
    </lineage>
</organism>
<evidence type="ECO:0000256" key="5">
    <source>
        <dbReference type="HAMAP-Rule" id="MF_01334"/>
    </source>
</evidence>
<dbReference type="InterPro" id="IPR020056">
    <property type="entry name" value="Rbsml_bL25/Gln-tRNA_synth_N"/>
</dbReference>
<dbReference type="InterPro" id="IPR029751">
    <property type="entry name" value="Ribosomal_L25_dom"/>
</dbReference>
<dbReference type="HAMAP" id="MF_01334">
    <property type="entry name" value="Ribosomal_bL25_CTC"/>
    <property type="match status" value="1"/>
</dbReference>
<dbReference type="PANTHER" id="PTHR33284">
    <property type="entry name" value="RIBOSOMAL PROTEIN L25/GLN-TRNA SYNTHETASE, ANTI-CODON-BINDING DOMAIN-CONTAINING PROTEIN"/>
    <property type="match status" value="1"/>
</dbReference>
<evidence type="ECO:0000313" key="8">
    <source>
        <dbReference type="EMBL" id="AIY83833.1"/>
    </source>
</evidence>
<dbReference type="InterPro" id="IPR037121">
    <property type="entry name" value="Ribosomal_bL25_C"/>
</dbReference>
<dbReference type="Pfam" id="PF14693">
    <property type="entry name" value="Ribosomal_TL5_C"/>
    <property type="match status" value="1"/>
</dbReference>
<dbReference type="InterPro" id="IPR011035">
    <property type="entry name" value="Ribosomal_bL25/Gln-tRNA_synth"/>
</dbReference>
<dbReference type="SUPFAM" id="SSF50715">
    <property type="entry name" value="Ribosomal protein L25-like"/>
    <property type="match status" value="1"/>
</dbReference>
<dbReference type="InterPro" id="IPR020930">
    <property type="entry name" value="Ribosomal_uL5_bac-type"/>
</dbReference>
<name>A0A0A7FWA4_9CLOT</name>
<sequence>MSIEAFKICTRCNSEKAQKIRRDGNVPGIIYGNHLESPIKIKLSLGTLSKLLKENTFGSIIPLELNGNRLLCIVKEIQKNNLGELIHVDFQNVSPSEIIKLKIPVNFVGEEALTSKNLILEIASPSLEFHGAATKIPDIIEVNVSDMGFEDKILAKDILVPDDVELITKPDTLLAVVNA</sequence>
<accession>A0A0A7FWA4</accession>
<evidence type="ECO:0000256" key="3">
    <source>
        <dbReference type="ARBA" id="ARBA00022980"/>
    </source>
</evidence>
<dbReference type="GO" id="GO:0003735">
    <property type="term" value="F:structural constituent of ribosome"/>
    <property type="evidence" value="ECO:0007669"/>
    <property type="project" value="InterPro"/>
</dbReference>
<dbReference type="Gene3D" id="2.40.240.10">
    <property type="entry name" value="Ribosomal Protein L25, Chain P"/>
    <property type="match status" value="1"/>
</dbReference>
<dbReference type="eggNOG" id="COG1825">
    <property type="taxonomic scope" value="Bacteria"/>
</dbReference>
<comment type="subunit">
    <text evidence="5">Part of the 50S ribosomal subunit; part of the 5S rRNA/L5/L18/L25 subcomplex. Contacts the 5S rRNA. Binds to the 5S rRNA independently of L5 and L18.</text>
</comment>
<dbReference type="AlphaFoldDB" id="A0A0A7FWA4"/>
<feature type="domain" description="Large ribosomal subunit protein bL25 L25" evidence="6">
    <location>
        <begin position="11"/>
        <end position="90"/>
    </location>
</feature>
<gene>
    <name evidence="5" type="primary">rplY</name>
    <name evidence="5" type="synonym">ctc</name>
    <name evidence="8" type="ORF">U729_2382</name>
</gene>
<evidence type="ECO:0000256" key="1">
    <source>
        <dbReference type="ARBA" id="ARBA00022730"/>
    </source>
</evidence>
<evidence type="ECO:0000313" key="9">
    <source>
        <dbReference type="Proteomes" id="UP000030635"/>
    </source>
</evidence>
<evidence type="ECO:0000256" key="2">
    <source>
        <dbReference type="ARBA" id="ARBA00022884"/>
    </source>
</evidence>
<dbReference type="GO" id="GO:0008097">
    <property type="term" value="F:5S rRNA binding"/>
    <property type="evidence" value="ECO:0007669"/>
    <property type="project" value="InterPro"/>
</dbReference>
<dbReference type="GO" id="GO:0022625">
    <property type="term" value="C:cytosolic large ribosomal subunit"/>
    <property type="evidence" value="ECO:0007669"/>
    <property type="project" value="TreeGrafter"/>
</dbReference>